<gene>
    <name evidence="16" type="primary">PIWIL2</name>
    <name evidence="16" type="synonym">piwil2</name>
</gene>
<keyword evidence="13" id="KW-0472">Membrane</keyword>
<dbReference type="Gene3D" id="3.40.50.2300">
    <property type="match status" value="1"/>
</dbReference>
<keyword evidence="3" id="KW-0217">Developmental protein</keyword>
<keyword evidence="6" id="KW-0378">Hydrolase</keyword>
<accession>A0A674BW31</accession>
<evidence type="ECO:0000259" key="14">
    <source>
        <dbReference type="PROSITE" id="PS50821"/>
    </source>
</evidence>
<comment type="cofactor">
    <cofactor evidence="1">
        <name>Mg(2+)</name>
        <dbReference type="ChEBI" id="CHEBI:18420"/>
    </cofactor>
</comment>
<reference evidence="16" key="1">
    <citation type="submission" date="2025-08" db="UniProtKB">
        <authorList>
            <consortium name="Ensembl"/>
        </authorList>
    </citation>
    <scope>IDENTIFICATION</scope>
</reference>
<keyword evidence="9" id="KW-0943">RNA-mediated gene silencing</keyword>
<dbReference type="Pfam" id="PF02171">
    <property type="entry name" value="Piwi"/>
    <property type="match status" value="1"/>
</dbReference>
<evidence type="ECO:0000256" key="1">
    <source>
        <dbReference type="ARBA" id="ARBA00001946"/>
    </source>
</evidence>
<dbReference type="InterPro" id="IPR014811">
    <property type="entry name" value="ArgoL1"/>
</dbReference>
<keyword evidence="7" id="KW-0810">Translation regulation</keyword>
<dbReference type="CDD" id="cd02845">
    <property type="entry name" value="PAZ_piwi_like"/>
    <property type="match status" value="1"/>
</dbReference>
<dbReference type="GO" id="GO:0031047">
    <property type="term" value="P:regulatory ncRNA-mediated gene silencing"/>
    <property type="evidence" value="ECO:0007669"/>
    <property type="project" value="UniProtKB-KW"/>
</dbReference>
<evidence type="ECO:0000256" key="12">
    <source>
        <dbReference type="ARBA" id="ARBA00064066"/>
    </source>
</evidence>
<dbReference type="Pfam" id="PF08699">
    <property type="entry name" value="ArgoL1"/>
    <property type="match status" value="1"/>
</dbReference>
<dbReference type="InterPro" id="IPR012337">
    <property type="entry name" value="RNaseH-like_sf"/>
</dbReference>
<protein>
    <recommendedName>
        <fullName evidence="11">Piwi-like protein 2</fullName>
    </recommendedName>
</protein>
<evidence type="ECO:0000256" key="9">
    <source>
        <dbReference type="ARBA" id="ARBA00023158"/>
    </source>
</evidence>
<dbReference type="PROSITE" id="PS50821">
    <property type="entry name" value="PAZ"/>
    <property type="match status" value="1"/>
</dbReference>
<dbReference type="FunFam" id="3.40.50.2300:FF:000141">
    <property type="entry name" value="piwi-like protein 2 isoform X1"/>
    <property type="match status" value="1"/>
</dbReference>
<evidence type="ECO:0000259" key="15">
    <source>
        <dbReference type="PROSITE" id="PS50822"/>
    </source>
</evidence>
<dbReference type="InterPro" id="IPR036085">
    <property type="entry name" value="PAZ_dom_sf"/>
</dbReference>
<comment type="similarity">
    <text evidence="10">Belongs to the argonaute family. Piwi subfamily.</text>
</comment>
<keyword evidence="6" id="KW-0255">Endonuclease</keyword>
<dbReference type="FunFam" id="2.170.260.10:FF:000003">
    <property type="entry name" value="Piwi-like RNA-mediated gene silencing 2"/>
    <property type="match status" value="1"/>
</dbReference>
<dbReference type="GeneTree" id="ENSGT00950000183200"/>
<proteinExistence type="inferred from homology"/>
<keyword evidence="13" id="KW-0812">Transmembrane</keyword>
<dbReference type="Proteomes" id="UP000472277">
    <property type="component" value="Chromosome 27"/>
</dbReference>
<dbReference type="InterPro" id="IPR003165">
    <property type="entry name" value="Piwi"/>
</dbReference>
<dbReference type="PANTHER" id="PTHR22891">
    <property type="entry name" value="EUKARYOTIC TRANSLATION INITIATION FACTOR 2C"/>
    <property type="match status" value="1"/>
</dbReference>
<comment type="subcellular location">
    <subcellularLocation>
        <location evidence="2">Cytoplasm</location>
    </subcellularLocation>
</comment>
<dbReference type="Ensembl" id="ENSSTUT00000080116.1">
    <property type="protein sequence ID" value="ENSSTUP00000075358.1"/>
    <property type="gene ID" value="ENSSTUG00000033078.1"/>
</dbReference>
<dbReference type="SMART" id="SM00949">
    <property type="entry name" value="PAZ"/>
    <property type="match status" value="1"/>
</dbReference>
<dbReference type="Pfam" id="PF02170">
    <property type="entry name" value="PAZ"/>
    <property type="match status" value="1"/>
</dbReference>
<dbReference type="Gene3D" id="3.30.420.10">
    <property type="entry name" value="Ribonuclease H-like superfamily/Ribonuclease H"/>
    <property type="match status" value="1"/>
</dbReference>
<dbReference type="Gene3D" id="2.170.260.10">
    <property type="entry name" value="paz domain"/>
    <property type="match status" value="1"/>
</dbReference>
<dbReference type="GO" id="GO:0004519">
    <property type="term" value="F:endonuclease activity"/>
    <property type="evidence" value="ECO:0007669"/>
    <property type="project" value="UniProtKB-KW"/>
</dbReference>
<evidence type="ECO:0000256" key="2">
    <source>
        <dbReference type="ARBA" id="ARBA00004496"/>
    </source>
</evidence>
<dbReference type="GO" id="GO:0005737">
    <property type="term" value="C:cytoplasm"/>
    <property type="evidence" value="ECO:0007669"/>
    <property type="project" value="UniProtKB-SubCell"/>
</dbReference>
<feature type="domain" description="Piwi" evidence="15">
    <location>
        <begin position="722"/>
        <end position="976"/>
    </location>
</feature>
<keyword evidence="4" id="KW-0963">Cytoplasm</keyword>
<feature type="domain" description="PAZ" evidence="14">
    <location>
        <begin position="442"/>
        <end position="556"/>
    </location>
</feature>
<dbReference type="PROSITE" id="PS50822">
    <property type="entry name" value="PIWI"/>
    <property type="match status" value="1"/>
</dbReference>
<comment type="subunit">
    <text evidence="12">Component of the PET complex.</text>
</comment>
<keyword evidence="17" id="KW-1185">Reference proteome</keyword>
<dbReference type="SMART" id="SM00950">
    <property type="entry name" value="Piwi"/>
    <property type="match status" value="1"/>
</dbReference>
<sequence>MDPKKPCFPGLPGATRIPWLQQQAWGRGLRSDEPAIGRARGLMFAADGSAGLGRARGFTTAGDTLLMQYGRGVPFPVSDPSIGFARGIPMPTSEDGGISRARGWLLSTADPTVGVARGEPLLGLGPHPGQATPGQLATQDLPEEMPSLQAEEEVVAKQVDMPTHGQGSSLVSMFRGMGIDPSKTWGRGGLPVGETCNASVSVCSFLGRGVPSQMVGMGRASMPPLGTGRGPTMPPTLPLSPPKEAHMTPGCSQTKGELKMEATCETLHKTGTKGTPLPIGSNHITIHCRNEAVYQYHVTFTPNVESMGMRFGMMKDHRPTTGEVVAFDGSILYLPVKMEEVVHLKSVRRTDNQEVDVKIQMTKILPPNSDLCIPFYNVVLRRVMKILGLKLVGRNHYDPKSAVILGKQRLQVWPGYSTCIKHTDGGLYLQVDVSHKVLRNDSVLDCMNVIYQQSRESFQDECTKELIGSIVITRYNNRTYRIDDIEWGKSPKDTFTMADGSTTTFVEYYSKNYGITIKEMDQPMLIHRPKERSKPGGKQVITGEILLLPELSFMTGIPDKMRKDFRAMKDLTMHINVSSEQHTHSLKQLLKNINTNPEAQTELARWGLEISQDILVTIGRILPLETICLQSASFVTGADVSWSREVIRDASISCIPMNCWAIFYPRRCAEQAEELVSCFGKVAGPMGLRLDRPIRVELKDDRTETYVKSIHSQLTSEPNVQLVVCIMTGNRDDLYSAIKKLCCVQSPVPSQAINVRTISQPQKLRSVAQKILLQMNCKLGGELWTVNVPLKHLMVIGVDVHHDTSKKSRSVMGFVASLNSLLTRWYSRVTFQMPNEEIINGFRVCLLAALQKYYEVNHNFPEKIVVYRDGVSDGQLKTVELYEIPQLLKCFETFPNYEPKLAFIVVQKRVSTNLYSCSGDRFGTPPPGTVLDHTVTNREWVDFYLMAHHIRQGCGLPTHYISIYNTADLQNVPHVLELARDYPSACAVQVCPQTGLPVGPVPPLRASYPAGRQAVLPLMCASLWVLFVLSSVLLLQIHCCCKLNWCVYGKFS</sequence>
<keyword evidence="8" id="KW-0694">RNA-binding</keyword>
<dbReference type="SUPFAM" id="SSF53098">
    <property type="entry name" value="Ribonuclease H-like"/>
    <property type="match status" value="1"/>
</dbReference>
<dbReference type="AlphaFoldDB" id="A0A674BW31"/>
<evidence type="ECO:0000256" key="7">
    <source>
        <dbReference type="ARBA" id="ARBA00022845"/>
    </source>
</evidence>
<evidence type="ECO:0000256" key="6">
    <source>
        <dbReference type="ARBA" id="ARBA00022759"/>
    </source>
</evidence>
<dbReference type="GO" id="GO:0006417">
    <property type="term" value="P:regulation of translation"/>
    <property type="evidence" value="ECO:0007669"/>
    <property type="project" value="UniProtKB-KW"/>
</dbReference>
<reference evidence="16" key="2">
    <citation type="submission" date="2025-09" db="UniProtKB">
        <authorList>
            <consortium name="Ensembl"/>
        </authorList>
    </citation>
    <scope>IDENTIFICATION</scope>
</reference>
<dbReference type="SUPFAM" id="SSF101690">
    <property type="entry name" value="PAZ domain"/>
    <property type="match status" value="1"/>
</dbReference>
<dbReference type="InterPro" id="IPR036397">
    <property type="entry name" value="RNaseH_sf"/>
</dbReference>
<evidence type="ECO:0000256" key="10">
    <source>
        <dbReference type="ARBA" id="ARBA00038291"/>
    </source>
</evidence>
<dbReference type="GO" id="GO:0003723">
    <property type="term" value="F:RNA binding"/>
    <property type="evidence" value="ECO:0007669"/>
    <property type="project" value="UniProtKB-KW"/>
</dbReference>
<name>A0A674BW31_SALTR</name>
<dbReference type="InterPro" id="IPR003100">
    <property type="entry name" value="PAZ_dom"/>
</dbReference>
<dbReference type="CDD" id="cd04658">
    <property type="entry name" value="Piwi_piwi-like_Euk"/>
    <property type="match status" value="1"/>
</dbReference>
<keyword evidence="13" id="KW-1133">Transmembrane helix</keyword>
<evidence type="ECO:0000313" key="17">
    <source>
        <dbReference type="Proteomes" id="UP000472277"/>
    </source>
</evidence>
<dbReference type="Pfam" id="PF23278">
    <property type="entry name" value="Piwi_N"/>
    <property type="match status" value="1"/>
</dbReference>
<evidence type="ECO:0000256" key="13">
    <source>
        <dbReference type="SAM" id="Phobius"/>
    </source>
</evidence>
<evidence type="ECO:0000256" key="3">
    <source>
        <dbReference type="ARBA" id="ARBA00022473"/>
    </source>
</evidence>
<evidence type="ECO:0000256" key="8">
    <source>
        <dbReference type="ARBA" id="ARBA00022884"/>
    </source>
</evidence>
<feature type="transmembrane region" description="Helical" evidence="13">
    <location>
        <begin position="1014"/>
        <end position="1035"/>
    </location>
</feature>
<evidence type="ECO:0000313" key="16">
    <source>
        <dbReference type="Ensembl" id="ENSSTUP00000075358.1"/>
    </source>
</evidence>
<evidence type="ECO:0000256" key="4">
    <source>
        <dbReference type="ARBA" id="ARBA00022490"/>
    </source>
</evidence>
<keyword evidence="5" id="KW-0540">Nuclease</keyword>
<evidence type="ECO:0000256" key="5">
    <source>
        <dbReference type="ARBA" id="ARBA00022722"/>
    </source>
</evidence>
<organism evidence="16 17">
    <name type="scientific">Salmo trutta</name>
    <name type="common">Brown trout</name>
    <dbReference type="NCBI Taxonomy" id="8032"/>
    <lineage>
        <taxon>Eukaryota</taxon>
        <taxon>Metazoa</taxon>
        <taxon>Chordata</taxon>
        <taxon>Craniata</taxon>
        <taxon>Vertebrata</taxon>
        <taxon>Euteleostomi</taxon>
        <taxon>Actinopterygii</taxon>
        <taxon>Neopterygii</taxon>
        <taxon>Teleostei</taxon>
        <taxon>Protacanthopterygii</taxon>
        <taxon>Salmoniformes</taxon>
        <taxon>Salmonidae</taxon>
        <taxon>Salmoninae</taxon>
        <taxon>Salmo</taxon>
    </lineage>
</organism>
<evidence type="ECO:0000256" key="11">
    <source>
        <dbReference type="ARBA" id="ARBA00039537"/>
    </source>
</evidence>